<keyword evidence="3" id="KW-1185">Reference proteome</keyword>
<feature type="region of interest" description="Disordered" evidence="1">
    <location>
        <begin position="84"/>
        <end position="104"/>
    </location>
</feature>
<feature type="region of interest" description="Disordered" evidence="1">
    <location>
        <begin position="32"/>
        <end position="61"/>
    </location>
</feature>
<proteinExistence type="predicted"/>
<dbReference type="Proteomes" id="UP001552299">
    <property type="component" value="Unassembled WGS sequence"/>
</dbReference>
<comment type="caution">
    <text evidence="2">The sequence shown here is derived from an EMBL/GenBank/DDBJ whole genome shotgun (WGS) entry which is preliminary data.</text>
</comment>
<organism evidence="2 3">
    <name type="scientific">Dendrobium thyrsiflorum</name>
    <name type="common">Pinecone-like raceme dendrobium</name>
    <name type="synonym">Orchid</name>
    <dbReference type="NCBI Taxonomy" id="117978"/>
    <lineage>
        <taxon>Eukaryota</taxon>
        <taxon>Viridiplantae</taxon>
        <taxon>Streptophyta</taxon>
        <taxon>Embryophyta</taxon>
        <taxon>Tracheophyta</taxon>
        <taxon>Spermatophyta</taxon>
        <taxon>Magnoliopsida</taxon>
        <taxon>Liliopsida</taxon>
        <taxon>Asparagales</taxon>
        <taxon>Orchidaceae</taxon>
        <taxon>Epidendroideae</taxon>
        <taxon>Malaxideae</taxon>
        <taxon>Dendrobiinae</taxon>
        <taxon>Dendrobium</taxon>
    </lineage>
</organism>
<evidence type="ECO:0000313" key="3">
    <source>
        <dbReference type="Proteomes" id="UP001552299"/>
    </source>
</evidence>
<reference evidence="2 3" key="1">
    <citation type="journal article" date="2024" name="Plant Biotechnol. J.">
        <title>Dendrobium thyrsiflorum genome and its molecular insights into genes involved in important horticultural traits.</title>
        <authorList>
            <person name="Chen B."/>
            <person name="Wang J.Y."/>
            <person name="Zheng P.J."/>
            <person name="Li K.L."/>
            <person name="Liang Y.M."/>
            <person name="Chen X.F."/>
            <person name="Zhang C."/>
            <person name="Zhao X."/>
            <person name="He X."/>
            <person name="Zhang G.Q."/>
            <person name="Liu Z.J."/>
            <person name="Xu Q."/>
        </authorList>
    </citation>
    <scope>NUCLEOTIDE SEQUENCE [LARGE SCALE GENOMIC DNA]</scope>
    <source>
        <strain evidence="2">GZMU011</strain>
    </source>
</reference>
<sequence length="252" mass="28204">MYYQYDDVQSSRTIKHKGPSRVRVYIRTESSRRLVSDSSQCLGSLPSPGSGEKGGSGSLPEEERFSARGRAVLCRHQEVVRKESGSLPSLRSGEKGSKFSSRPESKTLDFLPLAMPAHQTLKLFRHIFIVKLGCLVSVDHTDPFVKSKAIVPALIEEKIVLTVISMKSLITMQHVGHYDSNTFLSFEKMTFIGQQFTIVKPAKVSNKKLAIEFKVESGKPRHPKSECPNFKSHLVKETCEDIPNAKRGNEKK</sequence>
<gene>
    <name evidence="2" type="ORF">M5K25_026581</name>
</gene>
<dbReference type="AlphaFoldDB" id="A0ABD0TXV4"/>
<feature type="compositionally biased region" description="Basic and acidic residues" evidence="1">
    <location>
        <begin position="92"/>
        <end position="104"/>
    </location>
</feature>
<name>A0ABD0TXV4_DENTH</name>
<protein>
    <submittedName>
        <fullName evidence="2">Uncharacterized protein</fullName>
    </submittedName>
</protein>
<evidence type="ECO:0000256" key="1">
    <source>
        <dbReference type="SAM" id="MobiDB-lite"/>
    </source>
</evidence>
<dbReference type="EMBL" id="JANQDX010000019">
    <property type="protein sequence ID" value="KAL0904464.1"/>
    <property type="molecule type" value="Genomic_DNA"/>
</dbReference>
<evidence type="ECO:0000313" key="2">
    <source>
        <dbReference type="EMBL" id="KAL0904464.1"/>
    </source>
</evidence>
<accession>A0ABD0TXV4</accession>